<dbReference type="RefSeq" id="XP_046120616.1">
    <property type="nucleotide sequence ID" value="XM_046264754.1"/>
</dbReference>
<protein>
    <submittedName>
        <fullName evidence="1">Uncharacterized protein</fullName>
    </submittedName>
</protein>
<gene>
    <name evidence="1" type="ORF">F5Z01DRAFT_671935</name>
</gene>
<sequence length="174" mass="19023">MPGFVLQQLIASMTAVNGDETNVLNKRYNDLLALAPLIQEVLDPNSDMTQDIRDELRSHINELLRELDADADGDAAVVASTGGPATLRTWRNAGWADQIVDMANDAVIKEGKLKATLARVAKLVIFLCALELYIDKVHDILVPFLAPPPPKLTYTAIPRTPTHGTVTAIEIERT</sequence>
<evidence type="ECO:0000313" key="1">
    <source>
        <dbReference type="EMBL" id="KAG9256692.1"/>
    </source>
</evidence>
<dbReference type="EMBL" id="MU251247">
    <property type="protein sequence ID" value="KAG9256692.1"/>
    <property type="molecule type" value="Genomic_DNA"/>
</dbReference>
<dbReference type="AlphaFoldDB" id="A0A9P8CRU1"/>
<accession>A0A9P8CRU1</accession>
<dbReference type="Proteomes" id="UP000887229">
    <property type="component" value="Unassembled WGS sequence"/>
</dbReference>
<evidence type="ECO:0000313" key="2">
    <source>
        <dbReference type="Proteomes" id="UP000887229"/>
    </source>
</evidence>
<reference evidence="1" key="1">
    <citation type="journal article" date="2021" name="IMA Fungus">
        <title>Genomic characterization of three marine fungi, including Emericellopsis atlantica sp. nov. with signatures of a generalist lifestyle and marine biomass degradation.</title>
        <authorList>
            <person name="Hagestad O.C."/>
            <person name="Hou L."/>
            <person name="Andersen J.H."/>
            <person name="Hansen E.H."/>
            <person name="Altermark B."/>
            <person name="Li C."/>
            <person name="Kuhnert E."/>
            <person name="Cox R.J."/>
            <person name="Crous P.W."/>
            <person name="Spatafora J.W."/>
            <person name="Lail K."/>
            <person name="Amirebrahimi M."/>
            <person name="Lipzen A."/>
            <person name="Pangilinan J."/>
            <person name="Andreopoulos W."/>
            <person name="Hayes R.D."/>
            <person name="Ng V."/>
            <person name="Grigoriev I.V."/>
            <person name="Jackson S.A."/>
            <person name="Sutton T.D.S."/>
            <person name="Dobson A.D.W."/>
            <person name="Rama T."/>
        </authorList>
    </citation>
    <scope>NUCLEOTIDE SEQUENCE</scope>
    <source>
        <strain evidence="1">TS7</strain>
    </source>
</reference>
<proteinExistence type="predicted"/>
<keyword evidence="2" id="KW-1185">Reference proteome</keyword>
<comment type="caution">
    <text evidence="1">The sequence shown here is derived from an EMBL/GenBank/DDBJ whole genome shotgun (WGS) entry which is preliminary data.</text>
</comment>
<name>A0A9P8CRU1_9HYPO</name>
<dbReference type="GeneID" id="70295657"/>
<organism evidence="1 2">
    <name type="scientific">Emericellopsis atlantica</name>
    <dbReference type="NCBI Taxonomy" id="2614577"/>
    <lineage>
        <taxon>Eukaryota</taxon>
        <taxon>Fungi</taxon>
        <taxon>Dikarya</taxon>
        <taxon>Ascomycota</taxon>
        <taxon>Pezizomycotina</taxon>
        <taxon>Sordariomycetes</taxon>
        <taxon>Hypocreomycetidae</taxon>
        <taxon>Hypocreales</taxon>
        <taxon>Bionectriaceae</taxon>
        <taxon>Emericellopsis</taxon>
    </lineage>
</organism>